<sequence>MASDIPQLAQVIAGQFKQGEPYTSTVTLTTKGGANFLSFAKTNQFNNDLYDGLVAQALKADLIAETWRRGSEVPLGCSLTYH</sequence>
<name>A0AAN8F810_TRICO</name>
<organism evidence="3 4">
    <name type="scientific">Trichostrongylus colubriformis</name>
    <name type="common">Black scour worm</name>
    <dbReference type="NCBI Taxonomy" id="6319"/>
    <lineage>
        <taxon>Eukaryota</taxon>
        <taxon>Metazoa</taxon>
        <taxon>Ecdysozoa</taxon>
        <taxon>Nematoda</taxon>
        <taxon>Chromadorea</taxon>
        <taxon>Rhabditida</taxon>
        <taxon>Rhabditina</taxon>
        <taxon>Rhabditomorpha</taxon>
        <taxon>Strongyloidea</taxon>
        <taxon>Trichostrongylidae</taxon>
        <taxon>Trichostrongylus</taxon>
    </lineage>
</organism>
<dbReference type="AlphaFoldDB" id="A0AAN8F810"/>
<dbReference type="Proteomes" id="UP001331761">
    <property type="component" value="Unassembled WGS sequence"/>
</dbReference>
<gene>
    <name evidence="3" type="ORF">GCK32_018582</name>
</gene>
<dbReference type="PANTHER" id="PTHR10858:SF31">
    <property type="entry name" value="DEOXYRIBONUCLEASE-2"/>
    <property type="match status" value="1"/>
</dbReference>
<evidence type="ECO:0000313" key="4">
    <source>
        <dbReference type="Proteomes" id="UP001331761"/>
    </source>
</evidence>
<dbReference type="GO" id="GO:0006309">
    <property type="term" value="P:apoptotic DNA fragmentation"/>
    <property type="evidence" value="ECO:0007669"/>
    <property type="project" value="TreeGrafter"/>
</dbReference>
<reference evidence="3 4" key="1">
    <citation type="submission" date="2019-10" db="EMBL/GenBank/DDBJ databases">
        <title>Assembly and Annotation for the nematode Trichostrongylus colubriformis.</title>
        <authorList>
            <person name="Martin J."/>
        </authorList>
    </citation>
    <scope>NUCLEOTIDE SEQUENCE [LARGE SCALE GENOMIC DNA]</scope>
    <source>
        <strain evidence="3">G859</strain>
        <tissue evidence="3">Whole worm</tissue>
    </source>
</reference>
<evidence type="ECO:0000313" key="3">
    <source>
        <dbReference type="EMBL" id="KAK5974910.1"/>
    </source>
</evidence>
<evidence type="ECO:0000256" key="2">
    <source>
        <dbReference type="ARBA" id="ARBA00022801"/>
    </source>
</evidence>
<dbReference type="PANTHER" id="PTHR10858">
    <property type="entry name" value="DEOXYRIBONUCLEASE II"/>
    <property type="match status" value="1"/>
</dbReference>
<keyword evidence="4" id="KW-1185">Reference proteome</keyword>
<dbReference type="EMBL" id="WIXE01013652">
    <property type="protein sequence ID" value="KAK5974910.1"/>
    <property type="molecule type" value="Genomic_DNA"/>
</dbReference>
<feature type="non-terminal residue" evidence="3">
    <location>
        <position position="82"/>
    </location>
</feature>
<accession>A0AAN8F810</accession>
<comment type="similarity">
    <text evidence="1">Belongs to the DNase II family.</text>
</comment>
<dbReference type="InterPro" id="IPR004947">
    <property type="entry name" value="DNase_II"/>
</dbReference>
<comment type="caution">
    <text evidence="3">The sequence shown here is derived from an EMBL/GenBank/DDBJ whole genome shotgun (WGS) entry which is preliminary data.</text>
</comment>
<keyword evidence="2" id="KW-0378">Hydrolase</keyword>
<dbReference type="Pfam" id="PF03265">
    <property type="entry name" value="DNase_II"/>
    <property type="match status" value="1"/>
</dbReference>
<protein>
    <submittedName>
        <fullName evidence="3">Uncharacterized protein</fullName>
    </submittedName>
</protein>
<evidence type="ECO:0000256" key="1">
    <source>
        <dbReference type="ARBA" id="ARBA00007527"/>
    </source>
</evidence>
<proteinExistence type="inferred from homology"/>
<dbReference type="GO" id="GO:0004531">
    <property type="term" value="F:deoxyribonuclease II activity"/>
    <property type="evidence" value="ECO:0007669"/>
    <property type="project" value="InterPro"/>
</dbReference>